<keyword evidence="4" id="KW-0479">Metal-binding</keyword>
<evidence type="ECO:0000313" key="13">
    <source>
        <dbReference type="EnsemblMetazoa" id="ADIR009646-PA"/>
    </source>
</evidence>
<dbReference type="GO" id="GO:0000785">
    <property type="term" value="C:chromatin"/>
    <property type="evidence" value="ECO:0007669"/>
    <property type="project" value="TreeGrafter"/>
</dbReference>
<dbReference type="GO" id="GO:0061733">
    <property type="term" value="F:protein-lysine-acetyltransferase activity"/>
    <property type="evidence" value="ECO:0007669"/>
    <property type="project" value="TreeGrafter"/>
</dbReference>
<dbReference type="AlphaFoldDB" id="A0A182NPR1"/>
<evidence type="ECO:0000256" key="1">
    <source>
        <dbReference type="ARBA" id="ARBA00004123"/>
    </source>
</evidence>
<dbReference type="InterPro" id="IPR028005">
    <property type="entry name" value="AcTrfase_ESCO_Znf_dom"/>
</dbReference>
<dbReference type="InterPro" id="IPR016181">
    <property type="entry name" value="Acyl_CoA_acyltransferase"/>
</dbReference>
<evidence type="ECO:0000256" key="3">
    <source>
        <dbReference type="ARBA" id="ARBA00022679"/>
    </source>
</evidence>
<evidence type="ECO:0000256" key="9">
    <source>
        <dbReference type="ARBA" id="ARBA00023315"/>
    </source>
</evidence>
<dbReference type="Proteomes" id="UP000075884">
    <property type="component" value="Unassembled WGS sequence"/>
</dbReference>
<dbReference type="PANTHER" id="PTHR45884:SF2">
    <property type="entry name" value="N-ACETYLTRANSFERASE ECO"/>
    <property type="match status" value="1"/>
</dbReference>
<feature type="region of interest" description="Disordered" evidence="10">
    <location>
        <begin position="400"/>
        <end position="459"/>
    </location>
</feature>
<feature type="region of interest" description="Disordered" evidence="10">
    <location>
        <begin position="1"/>
        <end position="58"/>
    </location>
</feature>
<evidence type="ECO:0000256" key="5">
    <source>
        <dbReference type="ARBA" id="ARBA00022771"/>
    </source>
</evidence>
<name>A0A182NPR1_9DIPT</name>
<keyword evidence="6" id="KW-0862">Zinc</keyword>
<dbReference type="EnsemblMetazoa" id="ADIR009646-RA">
    <property type="protein sequence ID" value="ADIR009646-PA"/>
    <property type="gene ID" value="ADIR009646"/>
</dbReference>
<sequence>MNTPKTAHQAQRAVLGTPRASSSKKSLFGKEGENEADIGPMTPLRFGRTRKSTRKSNAALNNITSFRNLFGNESPDSDRSLSPDFARRFTNNGRYELFAENPDKENLSQPDVDEETRFSFSSVAETPSSRLSAEESALLDENNSNSLSILMHSDLNLVEKRSKPLHRTPGVTLRSQSASKLCQSPVGPSLRRTQHQKKVPHVSTPDNKSQSPDGAANVATTAKRPQAKARTSLHFNDIQPIPARSFYSSSATDKEKPLAITSPISTKSFYSSSSALHNTATTHVSPKESLTKPLPTTPSAAKTPRKPMRKRSKSISSTAPRLGQRGTVHKIRRQTKKPAQTAKNNKDALTPKRGTNKQQNKRAFAGGTKSCPTTPKSSQQADQNDESLLRQMERVNEILRQGQRNLKRARPLSLSMTDLSKRSRTSHEPASPSSSSEDEETATDEEELNENDEATKKRKFFRSKGRSRWNRRVYNHFNSIEIGVRNGGKRKLLSFPQGPKRPRIDFTGGEDFDFASEQLEVDELISKLDESGSARRDDDDACAMEYYNSVPDDDDAPIPIQSNIIYLTEEDNALVSDSFSDEEESEVDNRILIVHHDHNTVFAQCEEQRHETPPAIEPTLEPIPDRTIIIQHNVCQTITTSSTTVTHHQYQSQCQTEQLAPAPAERECSNDGYYPLFYPERLKELWREERRQHAELPEPSDVRHLLRQQANQTRGRSTPSSADAPKRSGTGHDQYQIDAGQRAYGAVHCSGCGLTYSTNEPEEERFHDSFHRAQAKLAFPTTPNEHVVAQVPEWDVTGRIIVVSQVDNAGRNRLQRIQGVLEVVDAELGFSTHGELPDGGCVYVAVARSTVLGVCVVQPLHYANRMICLEGLHGVPIDCYSSEFYHARCGISRIWVAPRYRRQGVGRKLMAAIRTHYVFGYVMKYDEIAFGAPTELGKLFAESITGRKDFLVYV</sequence>
<reference evidence="14" key="1">
    <citation type="submission" date="2013-03" db="EMBL/GenBank/DDBJ databases">
        <title>The Genome Sequence of Anopheles dirus WRAIR2.</title>
        <authorList>
            <consortium name="The Broad Institute Genomics Platform"/>
            <person name="Neafsey D.E."/>
            <person name="Walton C."/>
            <person name="Walker B."/>
            <person name="Young S.K."/>
            <person name="Zeng Q."/>
            <person name="Gargeya S."/>
            <person name="Fitzgerald M."/>
            <person name="Haas B."/>
            <person name="Abouelleil A."/>
            <person name="Allen A.W."/>
            <person name="Alvarado L."/>
            <person name="Arachchi H.M."/>
            <person name="Berlin A.M."/>
            <person name="Chapman S.B."/>
            <person name="Gainer-Dewar J."/>
            <person name="Goldberg J."/>
            <person name="Griggs A."/>
            <person name="Gujja S."/>
            <person name="Hansen M."/>
            <person name="Howarth C."/>
            <person name="Imamovic A."/>
            <person name="Ireland A."/>
            <person name="Larimer J."/>
            <person name="McCowan C."/>
            <person name="Murphy C."/>
            <person name="Pearson M."/>
            <person name="Poon T.W."/>
            <person name="Priest M."/>
            <person name="Roberts A."/>
            <person name="Saif S."/>
            <person name="Shea T."/>
            <person name="Sisk P."/>
            <person name="Sykes S."/>
            <person name="Wortman J."/>
            <person name="Nusbaum C."/>
            <person name="Birren B."/>
        </authorList>
    </citation>
    <scope>NUCLEOTIDE SEQUENCE [LARGE SCALE GENOMIC DNA]</scope>
    <source>
        <strain evidence="14">WRAIR2</strain>
    </source>
</reference>
<keyword evidence="8" id="KW-0131">Cell cycle</keyword>
<evidence type="ECO:0000259" key="11">
    <source>
        <dbReference type="Pfam" id="PF13878"/>
    </source>
</evidence>
<feature type="region of interest" description="Disordered" evidence="10">
    <location>
        <begin position="101"/>
        <end position="137"/>
    </location>
</feature>
<keyword evidence="9" id="KW-0012">Acyltransferase</keyword>
<comment type="subcellular location">
    <subcellularLocation>
        <location evidence="1">Nucleus</location>
    </subcellularLocation>
</comment>
<evidence type="ECO:0000259" key="12">
    <source>
        <dbReference type="Pfam" id="PF13880"/>
    </source>
</evidence>
<accession>A0A182NPR1</accession>
<evidence type="ECO:0000313" key="14">
    <source>
        <dbReference type="Proteomes" id="UP000075884"/>
    </source>
</evidence>
<dbReference type="Pfam" id="PF13878">
    <property type="entry name" value="zf-C2H2_3"/>
    <property type="match status" value="1"/>
</dbReference>
<feature type="domain" description="N-acetyltransferase ESCO acetyl-transferase" evidence="12">
    <location>
        <begin position="886"/>
        <end position="953"/>
    </location>
</feature>
<keyword evidence="5" id="KW-0863">Zinc-finger</keyword>
<evidence type="ECO:0008006" key="15">
    <source>
        <dbReference type="Google" id="ProtNLM"/>
    </source>
</evidence>
<feature type="domain" description="N-acetyltransferase ESCO zinc-finger" evidence="11">
    <location>
        <begin position="734"/>
        <end position="772"/>
    </location>
</feature>
<comment type="similarity">
    <text evidence="2">Belongs to the acetyltransferase family. ECO subfamily.</text>
</comment>
<dbReference type="GO" id="GO:0005634">
    <property type="term" value="C:nucleus"/>
    <property type="evidence" value="ECO:0007669"/>
    <property type="project" value="UniProtKB-SubCell"/>
</dbReference>
<dbReference type="InterPro" id="IPR028009">
    <property type="entry name" value="ESCO_Acetyltransf_dom"/>
</dbReference>
<feature type="compositionally biased region" description="Basic and acidic residues" evidence="10">
    <location>
        <begin position="693"/>
        <end position="704"/>
    </location>
</feature>
<dbReference type="Gene3D" id="3.40.630.30">
    <property type="match status" value="1"/>
</dbReference>
<dbReference type="SUPFAM" id="SSF55729">
    <property type="entry name" value="Acyl-CoA N-acyltransferases (Nat)"/>
    <property type="match status" value="1"/>
</dbReference>
<evidence type="ECO:0000256" key="7">
    <source>
        <dbReference type="ARBA" id="ARBA00023242"/>
    </source>
</evidence>
<dbReference type="Pfam" id="PF13880">
    <property type="entry name" value="Acetyltransf_13"/>
    <property type="match status" value="1"/>
</dbReference>
<evidence type="ECO:0000256" key="8">
    <source>
        <dbReference type="ARBA" id="ARBA00023306"/>
    </source>
</evidence>
<feature type="region of interest" description="Disordered" evidence="10">
    <location>
        <begin position="280"/>
        <end position="385"/>
    </location>
</feature>
<dbReference type="STRING" id="7168.A0A182NPR1"/>
<evidence type="ECO:0000256" key="10">
    <source>
        <dbReference type="SAM" id="MobiDB-lite"/>
    </source>
</evidence>
<dbReference type="CDD" id="cd04301">
    <property type="entry name" value="NAT_SF"/>
    <property type="match status" value="1"/>
</dbReference>
<dbReference type="GO" id="GO:0007064">
    <property type="term" value="P:mitotic sister chromatid cohesion"/>
    <property type="evidence" value="ECO:0007669"/>
    <property type="project" value="TreeGrafter"/>
</dbReference>
<reference evidence="13" key="2">
    <citation type="submission" date="2020-05" db="UniProtKB">
        <authorList>
            <consortium name="EnsemblMetazoa"/>
        </authorList>
    </citation>
    <scope>IDENTIFICATION</scope>
    <source>
        <strain evidence="13">WRAIR2</strain>
    </source>
</reference>
<keyword evidence="3" id="KW-0808">Transferase</keyword>
<feature type="region of interest" description="Disordered" evidence="10">
    <location>
        <begin position="693"/>
        <end position="733"/>
    </location>
</feature>
<dbReference type="GO" id="GO:0008270">
    <property type="term" value="F:zinc ion binding"/>
    <property type="evidence" value="ECO:0007669"/>
    <property type="project" value="UniProtKB-KW"/>
</dbReference>
<proteinExistence type="inferred from homology"/>
<feature type="compositionally biased region" description="Polar residues" evidence="10">
    <location>
        <begin position="708"/>
        <end position="721"/>
    </location>
</feature>
<keyword evidence="14" id="KW-1185">Reference proteome</keyword>
<evidence type="ECO:0000256" key="4">
    <source>
        <dbReference type="ARBA" id="ARBA00022723"/>
    </source>
</evidence>
<feature type="compositionally biased region" description="Acidic residues" evidence="10">
    <location>
        <begin position="436"/>
        <end position="452"/>
    </location>
</feature>
<keyword evidence="7" id="KW-0539">Nucleus</keyword>
<organism evidence="13 14">
    <name type="scientific">Anopheles dirus</name>
    <dbReference type="NCBI Taxonomy" id="7168"/>
    <lineage>
        <taxon>Eukaryota</taxon>
        <taxon>Metazoa</taxon>
        <taxon>Ecdysozoa</taxon>
        <taxon>Arthropoda</taxon>
        <taxon>Hexapoda</taxon>
        <taxon>Insecta</taxon>
        <taxon>Pterygota</taxon>
        <taxon>Neoptera</taxon>
        <taxon>Endopterygota</taxon>
        <taxon>Diptera</taxon>
        <taxon>Nematocera</taxon>
        <taxon>Culicoidea</taxon>
        <taxon>Culicidae</taxon>
        <taxon>Anophelinae</taxon>
        <taxon>Anopheles</taxon>
    </lineage>
</organism>
<evidence type="ECO:0000256" key="6">
    <source>
        <dbReference type="ARBA" id="ARBA00022833"/>
    </source>
</evidence>
<dbReference type="VEuPathDB" id="VectorBase:ADIR009646"/>
<evidence type="ECO:0000256" key="2">
    <source>
        <dbReference type="ARBA" id="ARBA00005816"/>
    </source>
</evidence>
<dbReference type="PANTHER" id="PTHR45884">
    <property type="entry name" value="N-ACETYLTRANSFERASE ECO"/>
    <property type="match status" value="1"/>
</dbReference>
<feature type="region of interest" description="Disordered" evidence="10">
    <location>
        <begin position="167"/>
        <end position="236"/>
    </location>
</feature>
<feature type="compositionally biased region" description="Basic residues" evidence="10">
    <location>
        <begin position="327"/>
        <end position="336"/>
    </location>
</feature>
<feature type="compositionally biased region" description="Polar residues" evidence="10">
    <location>
        <begin position="173"/>
        <end position="182"/>
    </location>
</feature>
<protein>
    <recommendedName>
        <fullName evidence="15">N-acetyltransferase domain-containing protein</fullName>
    </recommendedName>
</protein>
<feature type="compositionally biased region" description="Basic residues" evidence="10">
    <location>
        <begin position="303"/>
        <end position="313"/>
    </location>
</feature>
<feature type="compositionally biased region" description="Polar residues" evidence="10">
    <location>
        <begin position="370"/>
        <end position="382"/>
    </location>
</feature>
<feature type="compositionally biased region" description="Polar residues" evidence="10">
    <location>
        <begin position="118"/>
        <end position="127"/>
    </location>
</feature>